<dbReference type="InParanoid" id="H0EWZ4"/>
<dbReference type="AlphaFoldDB" id="H0EWZ4"/>
<dbReference type="InterPro" id="IPR020568">
    <property type="entry name" value="Ribosomal_Su5_D2-typ_SF"/>
</dbReference>
<proteinExistence type="predicted"/>
<dbReference type="OrthoDB" id="10264038at2759"/>
<dbReference type="HOGENOM" id="CLU_1441188_0_0_1"/>
<dbReference type="Proteomes" id="UP000005446">
    <property type="component" value="Unassembled WGS sequence"/>
</dbReference>
<protein>
    <submittedName>
        <fullName evidence="1">Putative Exosome complex component rrp45</fullName>
    </submittedName>
</protein>
<dbReference type="EMBL" id="AGUE01000215">
    <property type="protein sequence ID" value="EHK96919.1"/>
    <property type="molecule type" value="Genomic_DNA"/>
</dbReference>
<dbReference type="GO" id="GO:0000176">
    <property type="term" value="C:nuclear exosome (RNase complex)"/>
    <property type="evidence" value="ECO:0007669"/>
    <property type="project" value="UniProtKB-ARBA"/>
</dbReference>
<name>H0EWZ4_GLAL7</name>
<reference evidence="1 2" key="1">
    <citation type="journal article" date="2012" name="Eukaryot. Cell">
        <title>Genome sequence of the fungus Glarea lozoyensis: the first genome sequence of a species from the Helotiaceae family.</title>
        <authorList>
            <person name="Youssar L."/>
            <person name="Gruening B.A."/>
            <person name="Erxleben A."/>
            <person name="Guenther S."/>
            <person name="Huettel W."/>
        </authorList>
    </citation>
    <scope>NUCLEOTIDE SEQUENCE [LARGE SCALE GENOMIC DNA]</scope>
    <source>
        <strain evidence="2">ATCC 74030 / MF5533</strain>
    </source>
</reference>
<evidence type="ECO:0000313" key="1">
    <source>
        <dbReference type="EMBL" id="EHK96919.1"/>
    </source>
</evidence>
<keyword evidence="2" id="KW-1185">Reference proteome</keyword>
<dbReference type="InterPro" id="IPR027408">
    <property type="entry name" value="PNPase/RNase_PH_dom_sf"/>
</dbReference>
<gene>
    <name evidence="1" type="ORF">M7I_7319</name>
</gene>
<dbReference type="Gene3D" id="3.30.230.70">
    <property type="entry name" value="GHMP Kinase, N-terminal domain"/>
    <property type="match status" value="1"/>
</dbReference>
<comment type="caution">
    <text evidence="1">The sequence shown here is derived from an EMBL/GenBank/DDBJ whole genome shotgun (WGS) entry which is preliminary data.</text>
</comment>
<accession>H0EWZ4</accession>
<evidence type="ECO:0000313" key="2">
    <source>
        <dbReference type="Proteomes" id="UP000005446"/>
    </source>
</evidence>
<sequence length="188" mass="21278">MPREVEPSLNEKQFFAKALNEGIRIDGRAFDEFRTLEVEFGDEFGVCDVRLGKTSNSPLPRPTLRRPLPNHHRALPHGIPPFRSQPALRNRNTIVAAARENITTFRRVRHRVPMSTSRTIRLVITRRRTHPIARWESGGLCVYKRVSGITAFQEAGYEYGGREGYGLYAEGEGTGAVEFIALPVLCYV</sequence>
<dbReference type="SUPFAM" id="SSF54211">
    <property type="entry name" value="Ribosomal protein S5 domain 2-like"/>
    <property type="match status" value="1"/>
</dbReference>
<organism evidence="1 2">
    <name type="scientific">Glarea lozoyensis (strain ATCC 74030 / MF5533)</name>
    <dbReference type="NCBI Taxonomy" id="1104152"/>
    <lineage>
        <taxon>Eukaryota</taxon>
        <taxon>Fungi</taxon>
        <taxon>Dikarya</taxon>
        <taxon>Ascomycota</taxon>
        <taxon>Pezizomycotina</taxon>
        <taxon>Leotiomycetes</taxon>
        <taxon>Helotiales</taxon>
        <taxon>Helotiaceae</taxon>
        <taxon>Glarea</taxon>
    </lineage>
</organism>